<feature type="chain" id="PRO_5045358702" description="SMB domain-containing protein" evidence="3">
    <location>
        <begin position="26"/>
        <end position="325"/>
    </location>
</feature>
<evidence type="ECO:0000313" key="5">
    <source>
        <dbReference type="EMBL" id="KAJ8306502.1"/>
    </source>
</evidence>
<sequence>MAFGRHNYLIFFCLFFVILFTLSLSDDRLEKRKSRKKRYIEWGEDLRGPYCATRQGVQCCDNRNDDCSVPILGTLCYCDVFCNQTADDCCPDYWSYCRGGDPNPLRQACDRDGVLYPPNSVLRDNCNQCTCTRDPRSRTGYSFRCTNNPRVVRSVNNDRRYGWRASNYSQFWGLTLNEGKRYRLGTMPPDNQVMRMIPVQMDMVREPPKSFDSRQKWPNYVHPVRDQGNCGASWAFSTAAVASDRLAIESEGILTEELSPQHLLSCNTARGQQGCDGGYLDKAWWFLRQHGLVTDDCYPYQSGFYDRREQCMMPRYNRTARKKKS</sequence>
<name>A0ABQ9EMK7_TEGGR</name>
<dbReference type="PROSITE" id="PS00524">
    <property type="entry name" value="SMB_1"/>
    <property type="match status" value="1"/>
</dbReference>
<keyword evidence="6" id="KW-1185">Reference proteome</keyword>
<organism evidence="5 6">
    <name type="scientific">Tegillarca granosa</name>
    <name type="common">Malaysian cockle</name>
    <name type="synonym">Anadara granosa</name>
    <dbReference type="NCBI Taxonomy" id="220873"/>
    <lineage>
        <taxon>Eukaryota</taxon>
        <taxon>Metazoa</taxon>
        <taxon>Spiralia</taxon>
        <taxon>Lophotrochozoa</taxon>
        <taxon>Mollusca</taxon>
        <taxon>Bivalvia</taxon>
        <taxon>Autobranchia</taxon>
        <taxon>Pteriomorphia</taxon>
        <taxon>Arcoida</taxon>
        <taxon>Arcoidea</taxon>
        <taxon>Arcidae</taxon>
        <taxon>Tegillarca</taxon>
    </lineage>
</organism>
<dbReference type="InterPro" id="IPR013128">
    <property type="entry name" value="Peptidase_C1A"/>
</dbReference>
<accession>A0ABQ9EMK7</accession>
<dbReference type="InterPro" id="IPR001212">
    <property type="entry name" value="Somatomedin_B_dom"/>
</dbReference>
<protein>
    <recommendedName>
        <fullName evidence="4">SMB domain-containing protein</fullName>
    </recommendedName>
</protein>
<reference evidence="5 6" key="1">
    <citation type="submission" date="2022-12" db="EMBL/GenBank/DDBJ databases">
        <title>Chromosome-level genome of Tegillarca granosa.</title>
        <authorList>
            <person name="Kim J."/>
        </authorList>
    </citation>
    <scope>NUCLEOTIDE SEQUENCE [LARGE SCALE GENOMIC DNA]</scope>
    <source>
        <strain evidence="5">Teg-2019</strain>
        <tissue evidence="5">Adductor muscle</tissue>
    </source>
</reference>
<dbReference type="Gene3D" id="3.90.70.10">
    <property type="entry name" value="Cysteine proteinases"/>
    <property type="match status" value="1"/>
</dbReference>
<feature type="domain" description="SMB" evidence="4">
    <location>
        <begin position="56"/>
        <end position="103"/>
    </location>
</feature>
<dbReference type="SMART" id="SM00645">
    <property type="entry name" value="Pept_C1"/>
    <property type="match status" value="1"/>
</dbReference>
<dbReference type="PROSITE" id="PS50958">
    <property type="entry name" value="SMB_2"/>
    <property type="match status" value="1"/>
</dbReference>
<evidence type="ECO:0000256" key="3">
    <source>
        <dbReference type="SAM" id="SignalP"/>
    </source>
</evidence>
<proteinExistence type="inferred from homology"/>
<comment type="caution">
    <text evidence="5">The sequence shown here is derived from an EMBL/GenBank/DDBJ whole genome shotgun (WGS) entry which is preliminary data.</text>
</comment>
<dbReference type="InterPro" id="IPR000668">
    <property type="entry name" value="Peptidase_C1A_C"/>
</dbReference>
<dbReference type="EMBL" id="JARBDR010000813">
    <property type="protein sequence ID" value="KAJ8306502.1"/>
    <property type="molecule type" value="Genomic_DNA"/>
</dbReference>
<evidence type="ECO:0000256" key="1">
    <source>
        <dbReference type="ARBA" id="ARBA00008455"/>
    </source>
</evidence>
<dbReference type="InterPro" id="IPR038765">
    <property type="entry name" value="Papain-like_cys_pep_sf"/>
</dbReference>
<gene>
    <name evidence="5" type="ORF">KUTeg_017047</name>
</gene>
<keyword evidence="2" id="KW-1015">Disulfide bond</keyword>
<dbReference type="Pfam" id="PF00112">
    <property type="entry name" value="Peptidase_C1"/>
    <property type="match status" value="1"/>
</dbReference>
<comment type="similarity">
    <text evidence="1">Belongs to the peptidase C1 family.</text>
</comment>
<dbReference type="SUPFAM" id="SSF54001">
    <property type="entry name" value="Cysteine proteinases"/>
    <property type="match status" value="1"/>
</dbReference>
<feature type="signal peptide" evidence="3">
    <location>
        <begin position="1"/>
        <end position="25"/>
    </location>
</feature>
<dbReference type="Proteomes" id="UP001217089">
    <property type="component" value="Unassembled WGS sequence"/>
</dbReference>
<evidence type="ECO:0000259" key="4">
    <source>
        <dbReference type="PROSITE" id="PS50958"/>
    </source>
</evidence>
<evidence type="ECO:0000256" key="2">
    <source>
        <dbReference type="ARBA" id="ARBA00023157"/>
    </source>
</evidence>
<evidence type="ECO:0000313" key="6">
    <source>
        <dbReference type="Proteomes" id="UP001217089"/>
    </source>
</evidence>
<dbReference type="PANTHER" id="PTHR12411">
    <property type="entry name" value="CYSTEINE PROTEASE FAMILY C1-RELATED"/>
    <property type="match status" value="1"/>
</dbReference>
<keyword evidence="3" id="KW-0732">Signal</keyword>